<sequence length="172" mass="19861">MSSQSSSLGTMVSSDPFKISSFNMSMLIGLMVVTISVIIIVGIIMNMWVKHRRSKVMPMIHEEKSKKSILVQYITPPKQAFNSNVKSDYSRKSDTWESYLKMIQTPDKLNNIVRTMKIDHSPSSTIRSKSDKEDVKTKTIENSKVNHDNHSFNHILQRETLLQQEKVHYKFI</sequence>
<evidence type="ECO:0000313" key="2">
    <source>
        <dbReference type="EMBL" id="JAT66658.1"/>
    </source>
</evidence>
<keyword evidence="1" id="KW-0812">Transmembrane</keyword>
<evidence type="ECO:0000256" key="1">
    <source>
        <dbReference type="SAM" id="Phobius"/>
    </source>
</evidence>
<keyword evidence="1" id="KW-0472">Membrane</keyword>
<protein>
    <submittedName>
        <fullName evidence="2">Protein esaA</fullName>
    </submittedName>
</protein>
<organism evidence="2">
    <name type="scientific">Anthurium amnicola</name>
    <dbReference type="NCBI Taxonomy" id="1678845"/>
    <lineage>
        <taxon>Eukaryota</taxon>
        <taxon>Viridiplantae</taxon>
        <taxon>Streptophyta</taxon>
        <taxon>Embryophyta</taxon>
        <taxon>Tracheophyta</taxon>
        <taxon>Spermatophyta</taxon>
        <taxon>Magnoliopsida</taxon>
        <taxon>Liliopsida</taxon>
        <taxon>Araceae</taxon>
        <taxon>Pothoideae</taxon>
        <taxon>Potheae</taxon>
        <taxon>Anthurium</taxon>
    </lineage>
</organism>
<keyword evidence="1" id="KW-1133">Transmembrane helix</keyword>
<reference evidence="2" key="1">
    <citation type="submission" date="2015-07" db="EMBL/GenBank/DDBJ databases">
        <title>Transcriptome Assembly of Anthurium amnicola.</title>
        <authorList>
            <person name="Suzuki J."/>
        </authorList>
    </citation>
    <scope>NUCLEOTIDE SEQUENCE</scope>
</reference>
<accession>A0A1D1ZIB4</accession>
<dbReference type="AlphaFoldDB" id="A0A1D1ZIB4"/>
<proteinExistence type="predicted"/>
<name>A0A1D1ZIB4_9ARAE</name>
<feature type="transmembrane region" description="Helical" evidence="1">
    <location>
        <begin position="26"/>
        <end position="49"/>
    </location>
</feature>
<dbReference type="EMBL" id="GDJX01001278">
    <property type="protein sequence ID" value="JAT66658.1"/>
    <property type="molecule type" value="Transcribed_RNA"/>
</dbReference>
<gene>
    <name evidence="2" type="primary">esaA</name>
    <name evidence="2" type="ORF">g.29421</name>
</gene>